<comment type="caution">
    <text evidence="2">The sequence shown here is derived from an EMBL/GenBank/DDBJ whole genome shotgun (WGS) entry which is preliminary data.</text>
</comment>
<dbReference type="EMBL" id="MAPZ01000019">
    <property type="protein sequence ID" value="OBY10685.1"/>
    <property type="molecule type" value="Genomic_DNA"/>
</dbReference>
<keyword evidence="1" id="KW-0812">Transmembrane</keyword>
<evidence type="ECO:0000313" key="2">
    <source>
        <dbReference type="EMBL" id="OBY10685.1"/>
    </source>
</evidence>
<proteinExistence type="predicted"/>
<sequence>MRNKTKQMIYAALLIALAIIIPVIFSGIKIIIGPFTATPASHLPMFVAMMISPMVAIVVGIGSTIGFLLTGTIMPVVFRAATHILVGYVGALIIKKKKNYKLATIVTAPIHGIAEALVVIPFVGFDLYYLIVITCIGTIAHHLFDSVLSYAVIKGVSRARRCNIYDTFGEFNNTAEI</sequence>
<keyword evidence="1" id="KW-1133">Transmembrane helix</keyword>
<keyword evidence="3" id="KW-1185">Reference proteome</keyword>
<reference evidence="2 3" key="1">
    <citation type="submission" date="2016-06" db="EMBL/GenBank/DDBJ databases">
        <authorList>
            <person name="Kjaerup R.B."/>
            <person name="Dalgaard T.S."/>
            <person name="Juul-Madsen H.R."/>
        </authorList>
    </citation>
    <scope>NUCLEOTIDE SEQUENCE [LARGE SCALE GENOMIC DNA]</scope>
    <source>
        <strain evidence="2 3">373-A1</strain>
    </source>
</reference>
<dbReference type="AlphaFoldDB" id="A0A174QD83"/>
<organism evidence="2 3">
    <name type="scientific">Clostridium paraputrificum</name>
    <dbReference type="NCBI Taxonomy" id="29363"/>
    <lineage>
        <taxon>Bacteria</taxon>
        <taxon>Bacillati</taxon>
        <taxon>Bacillota</taxon>
        <taxon>Clostridia</taxon>
        <taxon>Eubacteriales</taxon>
        <taxon>Clostridiaceae</taxon>
        <taxon>Clostridium</taxon>
    </lineage>
</organism>
<dbReference type="Proteomes" id="UP000092714">
    <property type="component" value="Unassembled WGS sequence"/>
</dbReference>
<dbReference type="GeneID" id="42774611"/>
<dbReference type="RefSeq" id="WP_027096772.1">
    <property type="nucleotide sequence ID" value="NZ_CABHIH010000002.1"/>
</dbReference>
<protein>
    <submittedName>
        <fullName evidence="2">ECF transporter S component</fullName>
    </submittedName>
</protein>
<name>A0A174QD83_9CLOT</name>
<feature type="transmembrane region" description="Helical" evidence="1">
    <location>
        <begin position="127"/>
        <end position="153"/>
    </location>
</feature>
<gene>
    <name evidence="2" type="ORF">CP373A1_09255</name>
</gene>
<dbReference type="OrthoDB" id="1631895at2"/>
<evidence type="ECO:0000313" key="3">
    <source>
        <dbReference type="Proteomes" id="UP000092714"/>
    </source>
</evidence>
<dbReference type="eggNOG" id="ENOG5032VI2">
    <property type="taxonomic scope" value="Bacteria"/>
</dbReference>
<evidence type="ECO:0000256" key="1">
    <source>
        <dbReference type="SAM" id="Phobius"/>
    </source>
</evidence>
<keyword evidence="1" id="KW-0472">Membrane</keyword>
<dbReference type="Gene3D" id="1.10.1760.20">
    <property type="match status" value="1"/>
</dbReference>
<feature type="transmembrane region" description="Helical" evidence="1">
    <location>
        <begin position="12"/>
        <end position="32"/>
    </location>
</feature>
<accession>A0A174QD83</accession>
<feature type="transmembrane region" description="Helical" evidence="1">
    <location>
        <begin position="44"/>
        <end position="69"/>
    </location>
</feature>